<feature type="binding site" evidence="16">
    <location>
        <begin position="235"/>
        <end position="237"/>
    </location>
    <ligand>
        <name>substrate</name>
    </ligand>
</feature>
<dbReference type="eggNOG" id="COG0265">
    <property type="taxonomic scope" value="Bacteria"/>
</dbReference>
<feature type="active site" description="Charge relay system" evidence="15">
    <location>
        <position position="237"/>
    </location>
</feature>
<feature type="binding site" evidence="16">
    <location>
        <position position="162"/>
    </location>
    <ligand>
        <name>substrate</name>
    </ligand>
</feature>
<evidence type="ECO:0000256" key="3">
    <source>
        <dbReference type="ARBA" id="ARBA00004418"/>
    </source>
</evidence>
<dbReference type="SUPFAM" id="SSF50156">
    <property type="entry name" value="PDZ domain-like"/>
    <property type="match status" value="2"/>
</dbReference>
<dbReference type="PANTHER" id="PTHR22939:SF130">
    <property type="entry name" value="PERIPLASMIC SERINE ENDOPROTEASE DEGP-LIKE-RELATED"/>
    <property type="match status" value="1"/>
</dbReference>
<organism evidence="20 21">
    <name type="scientific">Arenimonas malthae CC-JY-1</name>
    <dbReference type="NCBI Taxonomy" id="1384054"/>
    <lineage>
        <taxon>Bacteria</taxon>
        <taxon>Pseudomonadati</taxon>
        <taxon>Pseudomonadota</taxon>
        <taxon>Gammaproteobacteria</taxon>
        <taxon>Lysobacterales</taxon>
        <taxon>Lysobacteraceae</taxon>
        <taxon>Arenimonas</taxon>
    </lineage>
</organism>
<gene>
    <name evidence="20" type="ORF">N790_10885</name>
</gene>
<dbReference type="AlphaFoldDB" id="A0A091BH99"/>
<evidence type="ECO:0000256" key="1">
    <source>
        <dbReference type="ARBA" id="ARBA00001772"/>
    </source>
</evidence>
<dbReference type="InterPro" id="IPR001478">
    <property type="entry name" value="PDZ"/>
</dbReference>
<feature type="compositionally biased region" description="Basic and acidic residues" evidence="17">
    <location>
        <begin position="62"/>
        <end position="76"/>
    </location>
</feature>
<evidence type="ECO:0000256" key="16">
    <source>
        <dbReference type="PIRSR" id="PIRSR611782-2"/>
    </source>
</evidence>
<dbReference type="InterPro" id="IPR011782">
    <property type="entry name" value="Pept_S1C_Do"/>
</dbReference>
<keyword evidence="10" id="KW-0574">Periplasm</keyword>
<dbReference type="EMBL" id="AVCH01000192">
    <property type="protein sequence ID" value="KFN43740.1"/>
    <property type="molecule type" value="Genomic_DNA"/>
</dbReference>
<keyword evidence="8 18" id="KW-0732">Signal</keyword>
<dbReference type="InterPro" id="IPR001940">
    <property type="entry name" value="Peptidase_S1C"/>
</dbReference>
<dbReference type="InterPro" id="IPR009003">
    <property type="entry name" value="Peptidase_S1_PA"/>
</dbReference>
<dbReference type="EC" id="3.4.21.107" evidence="5"/>
<keyword evidence="7" id="KW-0645">Protease</keyword>
<dbReference type="PROSITE" id="PS50106">
    <property type="entry name" value="PDZ"/>
    <property type="match status" value="2"/>
</dbReference>
<evidence type="ECO:0000256" key="8">
    <source>
        <dbReference type="ARBA" id="ARBA00022729"/>
    </source>
</evidence>
<reference evidence="20 21" key="1">
    <citation type="submission" date="2013-09" db="EMBL/GenBank/DDBJ databases">
        <title>Genome sequencing of Arenimonas malthae.</title>
        <authorList>
            <person name="Chen F."/>
            <person name="Wang G."/>
        </authorList>
    </citation>
    <scope>NUCLEOTIDE SEQUENCE [LARGE SCALE GENOMIC DNA]</scope>
    <source>
        <strain evidence="20 21">CC-JY-1</strain>
    </source>
</reference>
<dbReference type="CDD" id="cd10839">
    <property type="entry name" value="cpPDZ1_DegP-like"/>
    <property type="match status" value="1"/>
</dbReference>
<keyword evidence="9" id="KW-0677">Repeat</keyword>
<evidence type="ECO:0000256" key="13">
    <source>
        <dbReference type="ARBA" id="ARBA00023016"/>
    </source>
</evidence>
<dbReference type="GO" id="GO:0004252">
    <property type="term" value="F:serine-type endopeptidase activity"/>
    <property type="evidence" value="ECO:0007669"/>
    <property type="project" value="InterPro"/>
</dbReference>
<feature type="domain" description="PDZ" evidence="19">
    <location>
        <begin position="395"/>
        <end position="485"/>
    </location>
</feature>
<evidence type="ECO:0000256" key="7">
    <source>
        <dbReference type="ARBA" id="ARBA00022670"/>
    </source>
</evidence>
<keyword evidence="12" id="KW-0720">Serine protease</keyword>
<dbReference type="SUPFAM" id="SSF50494">
    <property type="entry name" value="Trypsin-like serine proteases"/>
    <property type="match status" value="1"/>
</dbReference>
<evidence type="ECO:0000256" key="14">
    <source>
        <dbReference type="ARBA" id="ARBA00032850"/>
    </source>
</evidence>
<feature type="binding site" evidence="16">
    <location>
        <position position="132"/>
    </location>
    <ligand>
        <name>substrate</name>
    </ligand>
</feature>
<feature type="chain" id="PRO_5038938070" description="Probable periplasmic serine endoprotease DegP-like" evidence="18">
    <location>
        <begin position="25"/>
        <end position="495"/>
    </location>
</feature>
<comment type="catalytic activity">
    <reaction evidence="1">
        <text>Acts on substrates that are at least partially unfolded. The cleavage site P1 residue is normally between a pair of hydrophobic residues, such as Val-|-Val.</text>
        <dbReference type="EC" id="3.4.21.107"/>
    </reaction>
</comment>
<dbReference type="InterPro" id="IPR036034">
    <property type="entry name" value="PDZ_sf"/>
</dbReference>
<dbReference type="Gene3D" id="2.30.42.10">
    <property type="match status" value="2"/>
</dbReference>
<dbReference type="PATRIC" id="fig|1384054.3.peg.2333"/>
<evidence type="ECO:0000256" key="12">
    <source>
        <dbReference type="ARBA" id="ARBA00022825"/>
    </source>
</evidence>
<evidence type="ECO:0000256" key="4">
    <source>
        <dbReference type="ARBA" id="ARBA00010541"/>
    </source>
</evidence>
<dbReference type="PRINTS" id="PR00834">
    <property type="entry name" value="PROTEASES2C"/>
</dbReference>
<evidence type="ECO:0000256" key="18">
    <source>
        <dbReference type="SAM" id="SignalP"/>
    </source>
</evidence>
<dbReference type="SMART" id="SM00228">
    <property type="entry name" value="PDZ"/>
    <property type="match status" value="2"/>
</dbReference>
<dbReference type="Gene3D" id="2.40.10.120">
    <property type="match status" value="1"/>
</dbReference>
<comment type="similarity">
    <text evidence="4">Belongs to the peptidase S1C family.</text>
</comment>
<evidence type="ECO:0000256" key="11">
    <source>
        <dbReference type="ARBA" id="ARBA00022801"/>
    </source>
</evidence>
<keyword evidence="13" id="KW-0346">Stress response</keyword>
<evidence type="ECO:0000256" key="9">
    <source>
        <dbReference type="ARBA" id="ARBA00022737"/>
    </source>
</evidence>
<dbReference type="Pfam" id="PF00595">
    <property type="entry name" value="PDZ"/>
    <property type="match status" value="1"/>
</dbReference>
<dbReference type="RefSeq" id="WP_084062905.1">
    <property type="nucleotide sequence ID" value="NZ_AVCH01000192.1"/>
</dbReference>
<comment type="subcellular location">
    <subcellularLocation>
        <location evidence="3">Periplasm</location>
    </subcellularLocation>
</comment>
<evidence type="ECO:0000256" key="10">
    <source>
        <dbReference type="ARBA" id="ARBA00022764"/>
    </source>
</evidence>
<proteinExistence type="inferred from homology"/>
<sequence>MNLPLSRVLVLALALATPVAFAQAAEPVPANAAPIVNLPDFTRLVEATSPAVVNIEATSGPRGREAAGDGNEKARPGEPPMPEDMPEFFRRFFGQPGMPGMPGMPDRIPRGGTSQGTGFLISSDGYVLTNHHVVEGADRIVVRLSDRNELEAELVGSDPLSDVALLKVAGKNLPVLRIGDSRRLKPGQWVLAIGSPFGFDHSVTAGIVSGVGRRSLDPSQQYVPFIQTDVAINRGNSGGPLLNTHGEVVGINSQIFSNSGGYMGVSFAIPIEVAMNAVRQLRETGKVVRGQLGVRIQDVDRERLAELGLDRPMGAFVDSVENGSAAARAGIRPGDVITRFNGREVNRSADLPPMVGALPPGSRASVTLLRDRKARDVVVTLAALDMASVTGGTPAVEPAPEAGNPLGLVVEELDAPARAAMGLGPREGVLVGRVTSLAARQAGVNPGDVLLSVNKRDVGSVEEFEAATEGLGPGDEVRLLVRSTRSTGFITYTLR</sequence>
<evidence type="ECO:0000256" key="2">
    <source>
        <dbReference type="ARBA" id="ARBA00002610"/>
    </source>
</evidence>
<feature type="active site" description="Charge relay system" evidence="15">
    <location>
        <position position="132"/>
    </location>
</feature>
<feature type="signal peptide" evidence="18">
    <location>
        <begin position="1"/>
        <end position="24"/>
    </location>
</feature>
<dbReference type="Pfam" id="PF13180">
    <property type="entry name" value="PDZ_2"/>
    <property type="match status" value="1"/>
</dbReference>
<dbReference type="STRING" id="1384054.N790_10885"/>
<feature type="region of interest" description="Disordered" evidence="17">
    <location>
        <begin position="56"/>
        <end position="84"/>
    </location>
</feature>
<protein>
    <recommendedName>
        <fullName evidence="6">Probable periplasmic serine endoprotease DegP-like</fullName>
        <ecNumber evidence="5">3.4.21.107</ecNumber>
    </recommendedName>
    <alternativeName>
        <fullName evidence="14">Protease Do</fullName>
    </alternativeName>
</protein>
<evidence type="ECO:0000256" key="17">
    <source>
        <dbReference type="SAM" id="MobiDB-lite"/>
    </source>
</evidence>
<comment type="caution">
    <text evidence="20">The sequence shown here is derived from an EMBL/GenBank/DDBJ whole genome shotgun (WGS) entry which is preliminary data.</text>
</comment>
<feature type="domain" description="PDZ" evidence="19">
    <location>
        <begin position="281"/>
        <end position="345"/>
    </location>
</feature>
<keyword evidence="21" id="KW-1185">Reference proteome</keyword>
<evidence type="ECO:0000256" key="6">
    <source>
        <dbReference type="ARBA" id="ARBA00013958"/>
    </source>
</evidence>
<evidence type="ECO:0000259" key="19">
    <source>
        <dbReference type="PROSITE" id="PS50106"/>
    </source>
</evidence>
<dbReference type="Proteomes" id="UP000029392">
    <property type="component" value="Unassembled WGS sequence"/>
</dbReference>
<evidence type="ECO:0000256" key="5">
    <source>
        <dbReference type="ARBA" id="ARBA00013035"/>
    </source>
</evidence>
<evidence type="ECO:0000313" key="21">
    <source>
        <dbReference type="Proteomes" id="UP000029392"/>
    </source>
</evidence>
<dbReference type="NCBIfam" id="TIGR02037">
    <property type="entry name" value="degP_htrA_DO"/>
    <property type="match status" value="1"/>
</dbReference>
<dbReference type="GO" id="GO:0006508">
    <property type="term" value="P:proteolysis"/>
    <property type="evidence" value="ECO:0007669"/>
    <property type="project" value="UniProtKB-KW"/>
</dbReference>
<dbReference type="OrthoDB" id="9758917at2"/>
<evidence type="ECO:0000313" key="20">
    <source>
        <dbReference type="EMBL" id="KFN43740.1"/>
    </source>
</evidence>
<accession>A0A091BH99</accession>
<feature type="active site" description="Charge relay system" evidence="15">
    <location>
        <position position="162"/>
    </location>
</feature>
<dbReference type="GO" id="GO:0042597">
    <property type="term" value="C:periplasmic space"/>
    <property type="evidence" value="ECO:0007669"/>
    <property type="project" value="UniProtKB-SubCell"/>
</dbReference>
<evidence type="ECO:0000256" key="15">
    <source>
        <dbReference type="PIRSR" id="PIRSR611782-1"/>
    </source>
</evidence>
<keyword evidence="11" id="KW-0378">Hydrolase</keyword>
<name>A0A091BH99_9GAMM</name>
<comment type="function">
    <text evidence="2">Might be efficient in the degradation of transiently denatured and unfolded proteins which accumulate in the periplasm following stress conditions.</text>
</comment>
<dbReference type="Pfam" id="PF13365">
    <property type="entry name" value="Trypsin_2"/>
    <property type="match status" value="1"/>
</dbReference>
<dbReference type="PANTHER" id="PTHR22939">
    <property type="entry name" value="SERINE PROTEASE FAMILY S1C HTRA-RELATED"/>
    <property type="match status" value="1"/>
</dbReference>